<protein>
    <recommendedName>
        <fullName evidence="3">Ig-like domain-containing protein</fullName>
    </recommendedName>
</protein>
<keyword evidence="2" id="KW-1185">Reference proteome</keyword>
<dbReference type="eggNOG" id="COG2340">
    <property type="taxonomic scope" value="Bacteria"/>
</dbReference>
<dbReference type="STRING" id="31964.CMS2636"/>
<dbReference type="EMBL" id="AM849034">
    <property type="protein sequence ID" value="CAQ02711.1"/>
    <property type="molecule type" value="Genomic_DNA"/>
</dbReference>
<dbReference type="Proteomes" id="UP000001318">
    <property type="component" value="Chromosome"/>
</dbReference>
<evidence type="ECO:0000313" key="2">
    <source>
        <dbReference type="Proteomes" id="UP000001318"/>
    </source>
</evidence>
<reference evidence="1 2" key="1">
    <citation type="journal article" date="2008" name="J. Bacteriol.">
        <title>Genome of the actinomycete plant pathogen Clavibacter michiganensis subsp. sepedonicus suggests recent niche adaptation.</title>
        <authorList>
            <person name="Bentley S.D."/>
            <person name="Corton C."/>
            <person name="Brown S.E."/>
            <person name="Barron A."/>
            <person name="Clark L."/>
            <person name="Doggett J."/>
            <person name="Harris B."/>
            <person name="Ormond D."/>
            <person name="Quail M.A."/>
            <person name="May G."/>
            <person name="Francis D."/>
            <person name="Knudson D."/>
            <person name="Parkhill J."/>
            <person name="Ishimaru C.A."/>
        </authorList>
    </citation>
    <scope>NUCLEOTIDE SEQUENCE [LARGE SCALE GENOMIC DNA]</scope>
    <source>
        <strain evidence="2">ATCC 33113 / DSM 20744 / JCM 9667 / LMG 2889 / ICMP 2535 / C-1</strain>
    </source>
</reference>
<accession>B0RIS6</accession>
<proteinExistence type="predicted"/>
<sequence length="378" mass="39111">MTGPASVSIPAPRVVFDDWMLDTVSGYHVYLSLDALPAEVDEPRYQYELNGSGTWQDMGGAAVGEGEAWAPASPGDHQVSFRVAGTVDGAFVTGTPTPRVLHRARGYVHESTPTAVVSGSRITFAWDVREALNGWPEEDGIGYTITGTPGWTPAPAVGSVTVDVGYDATITFWMEFGGGADFSRWGEVTATTGHAPSATQLLTSTPAPSIIGTAKVGNILTVRTSTWEPKPVALSYQWNRNGNAIPGATNPTYTVVPADAGTQITISVTGAKAGFTSATKTSAATARVPQPIITGVAPTVSGVLKVGQTLTAKAGAWTPQPVTVTYQWKRNGVAIPGATATTYSLVAADKGATITVATTGAKAGYPSLVKTSAGKRIA</sequence>
<dbReference type="Gene3D" id="2.60.40.2700">
    <property type="match status" value="2"/>
</dbReference>
<gene>
    <name evidence="1" type="ordered locus">CMS2636</name>
</gene>
<evidence type="ECO:0000313" key="1">
    <source>
        <dbReference type="EMBL" id="CAQ02711.1"/>
    </source>
</evidence>
<dbReference type="KEGG" id="cms:CMS2636"/>
<dbReference type="HOGENOM" id="CLU_643563_0_0_11"/>
<organism evidence="1 2">
    <name type="scientific">Clavibacter sepedonicus</name>
    <name type="common">Clavibacter michiganensis subsp. sepedonicus</name>
    <dbReference type="NCBI Taxonomy" id="31964"/>
    <lineage>
        <taxon>Bacteria</taxon>
        <taxon>Bacillati</taxon>
        <taxon>Actinomycetota</taxon>
        <taxon>Actinomycetes</taxon>
        <taxon>Micrococcales</taxon>
        <taxon>Microbacteriaceae</taxon>
        <taxon>Clavibacter</taxon>
    </lineage>
</organism>
<dbReference type="AlphaFoldDB" id="B0RIS6"/>
<evidence type="ECO:0008006" key="3">
    <source>
        <dbReference type="Google" id="ProtNLM"/>
    </source>
</evidence>
<name>B0RIS6_CLASE</name>